<organism evidence="10 11">
    <name type="scientific">Nannochloropsis gaditana</name>
    <dbReference type="NCBI Taxonomy" id="72520"/>
    <lineage>
        <taxon>Eukaryota</taxon>
        <taxon>Sar</taxon>
        <taxon>Stramenopiles</taxon>
        <taxon>Ochrophyta</taxon>
        <taxon>Eustigmatophyceae</taxon>
        <taxon>Eustigmatales</taxon>
        <taxon>Monodopsidaceae</taxon>
        <taxon>Nannochloropsis</taxon>
    </lineage>
</organism>
<dbReference type="Gene3D" id="1.10.472.10">
    <property type="entry name" value="Cyclin-like"/>
    <property type="match status" value="2"/>
</dbReference>
<feature type="compositionally biased region" description="Polar residues" evidence="7">
    <location>
        <begin position="10"/>
        <end position="21"/>
    </location>
</feature>
<comment type="caution">
    <text evidence="10">The sequence shown here is derived from an EMBL/GenBank/DDBJ whole genome shotgun (WGS) entry which is preliminary data.</text>
</comment>
<dbReference type="SMART" id="SM01332">
    <property type="entry name" value="Cyclin_C"/>
    <property type="match status" value="1"/>
</dbReference>
<dbReference type="PANTHER" id="PTHR10177">
    <property type="entry name" value="CYCLINS"/>
    <property type="match status" value="1"/>
</dbReference>
<dbReference type="Pfam" id="PF02984">
    <property type="entry name" value="Cyclin_C"/>
    <property type="match status" value="1"/>
</dbReference>
<accession>W7U2J8</accession>
<dbReference type="Pfam" id="PF00134">
    <property type="entry name" value="Cyclin_N"/>
    <property type="match status" value="1"/>
</dbReference>
<gene>
    <name evidence="10" type="primary">cycB1</name>
    <name evidence="10" type="ORF">Naga_100227g1</name>
</gene>
<feature type="compositionally biased region" description="Polar residues" evidence="7">
    <location>
        <begin position="48"/>
        <end position="66"/>
    </location>
</feature>
<keyword evidence="3" id="KW-0132">Cell division</keyword>
<comment type="similarity">
    <text evidence="6">Belongs to the cyclin family.</text>
</comment>
<keyword evidence="2" id="KW-0963">Cytoplasm</keyword>
<feature type="compositionally biased region" description="Polar residues" evidence="7">
    <location>
        <begin position="229"/>
        <end position="244"/>
    </location>
</feature>
<feature type="domain" description="Cyclin C-terminal" evidence="9">
    <location>
        <begin position="492"/>
        <end position="624"/>
    </location>
</feature>
<dbReference type="SUPFAM" id="SSF81383">
    <property type="entry name" value="F-box domain"/>
    <property type="match status" value="1"/>
</dbReference>
<evidence type="ECO:0000256" key="3">
    <source>
        <dbReference type="ARBA" id="ARBA00022618"/>
    </source>
</evidence>
<feature type="compositionally biased region" description="Polar residues" evidence="7">
    <location>
        <begin position="78"/>
        <end position="87"/>
    </location>
</feature>
<proteinExistence type="inferred from homology"/>
<dbReference type="OrthoDB" id="5590282at2759"/>
<feature type="compositionally biased region" description="Basic and acidic residues" evidence="7">
    <location>
        <begin position="35"/>
        <end position="47"/>
    </location>
</feature>
<keyword evidence="4 6" id="KW-0195">Cyclin</keyword>
<dbReference type="InterPro" id="IPR004367">
    <property type="entry name" value="Cyclin_C-dom"/>
</dbReference>
<dbReference type="GO" id="GO:0051301">
    <property type="term" value="P:cell division"/>
    <property type="evidence" value="ECO:0007669"/>
    <property type="project" value="UniProtKB-KW"/>
</dbReference>
<dbReference type="InterPro" id="IPR036915">
    <property type="entry name" value="Cyclin-like_sf"/>
</dbReference>
<evidence type="ECO:0000256" key="2">
    <source>
        <dbReference type="ARBA" id="ARBA00022490"/>
    </source>
</evidence>
<evidence type="ECO:0000256" key="1">
    <source>
        <dbReference type="ARBA" id="ARBA00004556"/>
    </source>
</evidence>
<feature type="compositionally biased region" description="Low complexity" evidence="7">
    <location>
        <begin position="245"/>
        <end position="273"/>
    </location>
</feature>
<protein>
    <submittedName>
        <fullName evidence="10">Cyclin b2</fullName>
    </submittedName>
</protein>
<feature type="region of interest" description="Disordered" evidence="7">
    <location>
        <begin position="292"/>
        <end position="311"/>
    </location>
</feature>
<sequence>MRKRRHDDSSQNSEVALSSQVKRAVNPRSTRSHSRSTDKGISDEAKKNQFSAPDSKSAASRPSRGQFSLKHAREEPATEQNLVNQSRDSPRPPMQPCLVHCHGAMEDMDSISSTNTTKRNVEGRPSLIILQTQCLEAILQNLTPISRCPSAPPVLLAEERLALRKLGLQLMALTAPDDGENSGFPLSYAGAEHAGVDMVSASEEEREERRGEASKAFAPLCGRGIASDESSTYNGLSSTDNGAQRSGNRPSRLSSSSSVPAASLSSPSLSLKRPSSAMRAFRYKSGPCPKHASYDLPRTIKGNPGGITRAGKPPDDGLLVLPESVWQHAFSFVPAHDLLSVMLTARPFCSMAEPFKGFYFHWNLRAAESLQSLRPYISKLRHLNAKMRAILLDWVTDVHQSLSFAPATLYRTAQVLDQFLSRTENVTREKLQLVGVTAFMVAAKGVEHTPPDPDDCAYWTDNAYSGLEVSSMESRLLKVLSQSPFRPPSLPPTAQDFLTLYLKEVGAGKLASCRAQYYCERTLQEHDMLSFPPSLIAAASVILALKSSPIPVVVHPCSTQKPKSWTEAVAHYSGYSDTKVAACARRICQHVRHTVTTLSGRKLDAVKRKYANGLFLAVSRMEPPTWGGGPGEDAEKAEGGGGQEEGGEISNAEGGNAPGGDEVDVEEAVPESSVRRSDGRQRMRIVHTVCADLHPGKRAFEEEEFK</sequence>
<dbReference type="SUPFAM" id="SSF47954">
    <property type="entry name" value="Cyclin-like"/>
    <property type="match status" value="2"/>
</dbReference>
<feature type="region of interest" description="Disordered" evidence="7">
    <location>
        <begin position="621"/>
        <end position="680"/>
    </location>
</feature>
<dbReference type="SMART" id="SM00385">
    <property type="entry name" value="CYCLIN"/>
    <property type="match status" value="2"/>
</dbReference>
<dbReference type="Proteomes" id="UP000019335">
    <property type="component" value="Chromosome 7"/>
</dbReference>
<name>W7U2J8_9STRA</name>
<feature type="domain" description="Cyclin-like" evidence="8">
    <location>
        <begin position="393"/>
        <end position="478"/>
    </location>
</feature>
<evidence type="ECO:0000313" key="10">
    <source>
        <dbReference type="EMBL" id="EWM26914.1"/>
    </source>
</evidence>
<keyword evidence="11" id="KW-1185">Reference proteome</keyword>
<keyword evidence="5" id="KW-0131">Cell cycle</keyword>
<dbReference type="AlphaFoldDB" id="W7U2J8"/>
<comment type="subcellular location">
    <subcellularLocation>
        <location evidence="1">Cytoplasm</location>
        <location evidence="1">Perinuclear region</location>
    </subcellularLocation>
</comment>
<evidence type="ECO:0000256" key="4">
    <source>
        <dbReference type="ARBA" id="ARBA00023127"/>
    </source>
</evidence>
<feature type="domain" description="Cyclin-like" evidence="8">
    <location>
        <begin position="496"/>
        <end position="589"/>
    </location>
</feature>
<dbReference type="InterPro" id="IPR013763">
    <property type="entry name" value="Cyclin-like_dom"/>
</dbReference>
<evidence type="ECO:0000256" key="7">
    <source>
        <dbReference type="SAM" id="MobiDB-lite"/>
    </source>
</evidence>
<dbReference type="FunFam" id="1.10.472.10:FF:000001">
    <property type="entry name" value="G2/mitotic-specific cyclin"/>
    <property type="match status" value="1"/>
</dbReference>
<evidence type="ECO:0000256" key="5">
    <source>
        <dbReference type="ARBA" id="ARBA00023306"/>
    </source>
</evidence>
<dbReference type="InterPro" id="IPR039361">
    <property type="entry name" value="Cyclin"/>
</dbReference>
<dbReference type="EMBL" id="AZIL01000566">
    <property type="protein sequence ID" value="EWM26914.1"/>
    <property type="molecule type" value="Genomic_DNA"/>
</dbReference>
<evidence type="ECO:0000259" key="9">
    <source>
        <dbReference type="SMART" id="SM01332"/>
    </source>
</evidence>
<dbReference type="InterPro" id="IPR006671">
    <property type="entry name" value="Cyclin_N"/>
</dbReference>
<evidence type="ECO:0000259" key="8">
    <source>
        <dbReference type="SMART" id="SM00385"/>
    </source>
</evidence>
<evidence type="ECO:0000256" key="6">
    <source>
        <dbReference type="RuleBase" id="RU000383"/>
    </source>
</evidence>
<feature type="region of interest" description="Disordered" evidence="7">
    <location>
        <begin position="229"/>
        <end position="273"/>
    </location>
</feature>
<dbReference type="CDD" id="cd20537">
    <property type="entry name" value="CYCLIN_CCNO-like_rpt2"/>
    <property type="match status" value="1"/>
</dbReference>
<evidence type="ECO:0000313" key="11">
    <source>
        <dbReference type="Proteomes" id="UP000019335"/>
    </source>
</evidence>
<dbReference type="InterPro" id="IPR036047">
    <property type="entry name" value="F-box-like_dom_sf"/>
</dbReference>
<reference evidence="10 11" key="1">
    <citation type="journal article" date="2014" name="Mol. Plant">
        <title>Chromosome Scale Genome Assembly and Transcriptome Profiling of Nannochloropsis gaditana in Nitrogen Depletion.</title>
        <authorList>
            <person name="Corteggiani Carpinelli E."/>
            <person name="Telatin A."/>
            <person name="Vitulo N."/>
            <person name="Forcato C."/>
            <person name="D'Angelo M."/>
            <person name="Schiavon R."/>
            <person name="Vezzi A."/>
            <person name="Giacometti G.M."/>
            <person name="Morosinotto T."/>
            <person name="Valle G."/>
        </authorList>
    </citation>
    <scope>NUCLEOTIDE SEQUENCE [LARGE SCALE GENOMIC DNA]</scope>
    <source>
        <strain evidence="10 11">B-31</strain>
    </source>
</reference>
<feature type="region of interest" description="Disordered" evidence="7">
    <location>
        <begin position="1"/>
        <end position="99"/>
    </location>
</feature>
<dbReference type="GO" id="GO:0048471">
    <property type="term" value="C:perinuclear region of cytoplasm"/>
    <property type="evidence" value="ECO:0007669"/>
    <property type="project" value="UniProtKB-SubCell"/>
</dbReference>